<keyword evidence="2 5" id="KW-0645">Protease</keyword>
<dbReference type="Proteomes" id="UP000198597">
    <property type="component" value="Unassembled WGS sequence"/>
</dbReference>
<evidence type="ECO:0000256" key="2">
    <source>
        <dbReference type="ARBA" id="ARBA00022670"/>
    </source>
</evidence>
<name>A0A1H0V4G3_9CLOT</name>
<dbReference type="PRINTS" id="PR00723">
    <property type="entry name" value="SUBTILISIN"/>
</dbReference>
<organism evidence="8 9">
    <name type="scientific">Clostridium gasigenes</name>
    <dbReference type="NCBI Taxonomy" id="94869"/>
    <lineage>
        <taxon>Bacteria</taxon>
        <taxon>Bacillati</taxon>
        <taxon>Bacillota</taxon>
        <taxon>Clostridia</taxon>
        <taxon>Eubacteriales</taxon>
        <taxon>Clostridiaceae</taxon>
        <taxon>Clostridium</taxon>
    </lineage>
</organism>
<keyword evidence="9" id="KW-1185">Reference proteome</keyword>
<reference evidence="8 9" key="1">
    <citation type="submission" date="2016-10" db="EMBL/GenBank/DDBJ databases">
        <authorList>
            <person name="de Groot N.N."/>
        </authorList>
    </citation>
    <scope>NUCLEOTIDE SEQUENCE [LARGE SCALE GENOMIC DNA]</scope>
    <source>
        <strain evidence="8 9">DSM 12272</strain>
    </source>
</reference>
<dbReference type="AlphaFoldDB" id="A0A1H0V4G3"/>
<dbReference type="PROSITE" id="PS00136">
    <property type="entry name" value="SUBTILASE_ASP"/>
    <property type="match status" value="1"/>
</dbReference>
<comment type="similarity">
    <text evidence="1 5">Belongs to the peptidase S8 family.</text>
</comment>
<dbReference type="EMBL" id="JACKWY010000014">
    <property type="protein sequence ID" value="MBB6716385.1"/>
    <property type="molecule type" value="Genomic_DNA"/>
</dbReference>
<dbReference type="OrthoDB" id="9798386at2"/>
<evidence type="ECO:0000256" key="5">
    <source>
        <dbReference type="PROSITE-ProRule" id="PRU01240"/>
    </source>
</evidence>
<dbReference type="Pfam" id="PF00082">
    <property type="entry name" value="Peptidase_S8"/>
    <property type="match status" value="1"/>
</dbReference>
<evidence type="ECO:0000256" key="1">
    <source>
        <dbReference type="ARBA" id="ARBA00011073"/>
    </source>
</evidence>
<feature type="active site" description="Charge relay system" evidence="5">
    <location>
        <position position="152"/>
    </location>
</feature>
<dbReference type="InterPro" id="IPR023827">
    <property type="entry name" value="Peptidase_S8_Asp-AS"/>
</dbReference>
<evidence type="ECO:0000313" key="8">
    <source>
        <dbReference type="EMBL" id="SDP73429.1"/>
    </source>
</evidence>
<reference evidence="7 10" key="2">
    <citation type="submission" date="2020-08" db="EMBL/GenBank/DDBJ databases">
        <title>Clostridia isolated from Swiss meat.</title>
        <authorList>
            <person name="Wambui J."/>
            <person name="Stevens M.J.A."/>
            <person name="Stephan R."/>
        </authorList>
    </citation>
    <scope>NUCLEOTIDE SEQUENCE [LARGE SCALE GENOMIC DNA]</scope>
    <source>
        <strain evidence="7 10">CM001</strain>
    </source>
</reference>
<dbReference type="PANTHER" id="PTHR43806">
    <property type="entry name" value="PEPTIDASE S8"/>
    <property type="match status" value="1"/>
</dbReference>
<dbReference type="InterPro" id="IPR015500">
    <property type="entry name" value="Peptidase_S8_subtilisin-rel"/>
</dbReference>
<accession>A0A1H0V4G3</accession>
<sequence length="399" mass="43875">MFSFKSKLELNLKNCMASKSTKNYRVIIKCKNFQENIVKKIPTYKGEVLHCIKGYNLISARLNSKGIERLLEYPEVEYICFDEYFFLCGMSIPTANKVRLSDKSNITGKGIGIGVIDSGVYPHTDLLTPYNKIGSFIDLIDGLNYPYDDNGHGTCTCGIIAGSGERSNKMYCGVAPQSTLHCYKAFDKLGKGFVSDILYALELILLDSEKYNIKVLCLPFELLHYNPFIISCFNSILEQFTIKGIVPVLPSGSNKNVEGSLTGIALCTNCITVSGLDTSSSLKPYAYSSSGLSKKGSKPDLCAACVDIVSLNSNISYISEKNGIKLYPHKLETSYKTFSGTSIAAAYISGLCALLFENNPTLTFKDIVSLLKVSCEELDIPRSFQGDGKVDINKILSKK</sequence>
<dbReference type="EMBL" id="FNJM01000014">
    <property type="protein sequence ID" value="SDP73429.1"/>
    <property type="molecule type" value="Genomic_DNA"/>
</dbReference>
<dbReference type="Gene3D" id="3.30.70.80">
    <property type="entry name" value="Peptidase S8 propeptide/proteinase inhibitor I9"/>
    <property type="match status" value="1"/>
</dbReference>
<keyword evidence="4 5" id="KW-0720">Serine protease</keyword>
<evidence type="ECO:0000256" key="4">
    <source>
        <dbReference type="ARBA" id="ARBA00022825"/>
    </source>
</evidence>
<dbReference type="RefSeq" id="WP_089972127.1">
    <property type="nucleotide sequence ID" value="NZ_FNJM01000014.1"/>
</dbReference>
<dbReference type="PANTHER" id="PTHR43806:SF11">
    <property type="entry name" value="CEREVISIN-RELATED"/>
    <property type="match status" value="1"/>
</dbReference>
<dbReference type="InterPro" id="IPR000209">
    <property type="entry name" value="Peptidase_S8/S53_dom"/>
</dbReference>
<evidence type="ECO:0000313" key="7">
    <source>
        <dbReference type="EMBL" id="MBB6716385.1"/>
    </source>
</evidence>
<dbReference type="InterPro" id="IPR050131">
    <property type="entry name" value="Peptidase_S8_subtilisin-like"/>
</dbReference>
<dbReference type="GO" id="GO:0006508">
    <property type="term" value="P:proteolysis"/>
    <property type="evidence" value="ECO:0007669"/>
    <property type="project" value="UniProtKB-KW"/>
</dbReference>
<keyword evidence="3 5" id="KW-0378">Hydrolase</keyword>
<evidence type="ECO:0000259" key="6">
    <source>
        <dbReference type="Pfam" id="PF00082"/>
    </source>
</evidence>
<dbReference type="SUPFAM" id="SSF52743">
    <property type="entry name" value="Subtilisin-like"/>
    <property type="match status" value="1"/>
</dbReference>
<dbReference type="GO" id="GO:0004252">
    <property type="term" value="F:serine-type endopeptidase activity"/>
    <property type="evidence" value="ECO:0007669"/>
    <property type="project" value="UniProtKB-UniRule"/>
</dbReference>
<dbReference type="Proteomes" id="UP000585258">
    <property type="component" value="Unassembled WGS sequence"/>
</dbReference>
<protein>
    <submittedName>
        <fullName evidence="7">S8 family serine peptidase</fullName>
    </submittedName>
    <submittedName>
        <fullName evidence="8">Subtilase family protein</fullName>
    </submittedName>
</protein>
<dbReference type="PROSITE" id="PS51892">
    <property type="entry name" value="SUBTILASE"/>
    <property type="match status" value="1"/>
</dbReference>
<dbReference type="STRING" id="94869.SAMN04488529_11453"/>
<evidence type="ECO:0000256" key="3">
    <source>
        <dbReference type="ARBA" id="ARBA00022801"/>
    </source>
</evidence>
<evidence type="ECO:0000313" key="9">
    <source>
        <dbReference type="Proteomes" id="UP000198597"/>
    </source>
</evidence>
<evidence type="ECO:0000313" key="10">
    <source>
        <dbReference type="Proteomes" id="UP000585258"/>
    </source>
</evidence>
<gene>
    <name evidence="7" type="ORF">H7E68_16940</name>
    <name evidence="8" type="ORF">SAMN04488529_11453</name>
</gene>
<feature type="domain" description="Peptidase S8/S53" evidence="6">
    <location>
        <begin position="108"/>
        <end position="375"/>
    </location>
</feature>
<dbReference type="InterPro" id="IPR036852">
    <property type="entry name" value="Peptidase_S8/S53_dom_sf"/>
</dbReference>
<feature type="active site" description="Charge relay system" evidence="5">
    <location>
        <position position="117"/>
    </location>
</feature>
<dbReference type="Gene3D" id="3.40.50.200">
    <property type="entry name" value="Peptidase S8/S53 domain"/>
    <property type="match status" value="1"/>
</dbReference>
<dbReference type="InterPro" id="IPR037045">
    <property type="entry name" value="S8pro/Inhibitor_I9_sf"/>
</dbReference>
<proteinExistence type="inferred from homology"/>
<feature type="active site" description="Charge relay system" evidence="5">
    <location>
        <position position="342"/>
    </location>
</feature>